<evidence type="ECO:0000313" key="3">
    <source>
        <dbReference type="Proteomes" id="UP000612585"/>
    </source>
</evidence>
<dbReference type="Gene3D" id="3.40.50.720">
    <property type="entry name" value="NAD(P)-binding Rossmann-like Domain"/>
    <property type="match status" value="1"/>
</dbReference>
<name>A0A8J3ZJB0_9ACTN</name>
<reference evidence="2" key="1">
    <citation type="submission" date="2021-01" db="EMBL/GenBank/DDBJ databases">
        <title>Whole genome shotgun sequence of Virgisporangium aurantiacum NBRC 16421.</title>
        <authorList>
            <person name="Komaki H."/>
            <person name="Tamura T."/>
        </authorList>
    </citation>
    <scope>NUCLEOTIDE SEQUENCE</scope>
    <source>
        <strain evidence="2">NBRC 16421</strain>
    </source>
</reference>
<evidence type="ECO:0000313" key="2">
    <source>
        <dbReference type="EMBL" id="GIJ63828.1"/>
    </source>
</evidence>
<protein>
    <recommendedName>
        <fullName evidence="1">YcaO domain-containing protein</fullName>
    </recommendedName>
</protein>
<comment type="caution">
    <text evidence="2">The sequence shown here is derived from an EMBL/GenBank/DDBJ whole genome shotgun (WGS) entry which is preliminary data.</text>
</comment>
<sequence length="584" mass="61851">MRRDARYVEMPAGVYVLSHQGEVVLRGTSVAAWLRRLAPALDGSRSIAELTRGLSAERASHVGSLVRTLVDAGVAREVSGMTEPADFFRYFGGDLADALADRVLVTGSGPLLAEVEAATRRCGMSSVRVPGEPEDPSVADADLVIHVSASPSSPYAGVVERLCAEAGVLLAEAVLTGGEVLWCVGGRWSSAWRRLLANGVPPAGADDPVALRIAANSFVHHVVRVRTGTLTTSANTLTSVRLDSLDTRQHRFLPHPALRPAAEAGEGAFLARINALAAGPELTVEEFDRRAATLMDDRFGVFTDITEGDYTQLPLHVAESTVSDPMNRLSGERPVVYGSGLTFEEARYATARAALATAGVLTVDRRRLIRHDRGDRARGVRLTDGKPVLIGAQRVFGERSADPTGAAAGASWRAAVEHGLLGYATDLALSAATEPPTVRLDESRDAEIRQLGILLAAVDEDFTLYDATDPLGIPTFVCTGGDLVAAASGMSSRAAAVAAMYRLLLRHQARTSGERAYEPAAPPGLPRLVPRAVTPLVDRTVDISTAAGILGRSGRTLAAVPLDHDEEVHDIMPYVVRVVPTDAG</sequence>
<gene>
    <name evidence="2" type="ORF">Vau01_113440</name>
</gene>
<organism evidence="2 3">
    <name type="scientific">Virgisporangium aurantiacum</name>
    <dbReference type="NCBI Taxonomy" id="175570"/>
    <lineage>
        <taxon>Bacteria</taxon>
        <taxon>Bacillati</taxon>
        <taxon>Actinomycetota</taxon>
        <taxon>Actinomycetes</taxon>
        <taxon>Micromonosporales</taxon>
        <taxon>Micromonosporaceae</taxon>
        <taxon>Virgisporangium</taxon>
    </lineage>
</organism>
<evidence type="ECO:0000259" key="1">
    <source>
        <dbReference type="Pfam" id="PF02624"/>
    </source>
</evidence>
<keyword evidence="3" id="KW-1185">Reference proteome</keyword>
<dbReference type="Pfam" id="PF02624">
    <property type="entry name" value="YcaO"/>
    <property type="match status" value="1"/>
</dbReference>
<dbReference type="EMBL" id="BOPG01000103">
    <property type="protein sequence ID" value="GIJ63828.1"/>
    <property type="molecule type" value="Genomic_DNA"/>
</dbReference>
<dbReference type="AlphaFoldDB" id="A0A8J3ZJB0"/>
<dbReference type="InterPro" id="IPR003776">
    <property type="entry name" value="YcaO-like_dom"/>
</dbReference>
<accession>A0A8J3ZJB0</accession>
<dbReference type="Gene3D" id="3.90.930.60">
    <property type="match status" value="1"/>
</dbReference>
<dbReference type="Proteomes" id="UP000612585">
    <property type="component" value="Unassembled WGS sequence"/>
</dbReference>
<feature type="domain" description="YcaO" evidence="1">
    <location>
        <begin position="377"/>
        <end position="504"/>
    </location>
</feature>
<proteinExistence type="predicted"/>